<protein>
    <recommendedName>
        <fullName evidence="3">Dehydrogenase</fullName>
    </recommendedName>
</protein>
<dbReference type="Proteomes" id="UP000245202">
    <property type="component" value="Unassembled WGS sequence"/>
</dbReference>
<keyword evidence="2" id="KW-1185">Reference proteome</keyword>
<proteinExistence type="predicted"/>
<sequence length="103" mass="12179">MKPHEQKHAAGLPSARKIRRSCSNELYRTAKRLKLYVSKEKMEKAEMLYFRQVAQNLLWIVDHKNNRKAQADWWANNVSEEIAALWEVDREKLCEAFREAYGG</sequence>
<gene>
    <name evidence="1" type="ORF">PAT3040_04593</name>
</gene>
<dbReference type="EMBL" id="BDQX01000281">
    <property type="protein sequence ID" value="GBG09916.1"/>
    <property type="molecule type" value="Genomic_DNA"/>
</dbReference>
<dbReference type="AlphaFoldDB" id="A0A2R5ETA0"/>
<dbReference type="RefSeq" id="WP_087570500.1">
    <property type="nucleotide sequence ID" value="NZ_BDQX01000281.1"/>
</dbReference>
<reference evidence="1 2" key="1">
    <citation type="submission" date="2017-08" db="EMBL/GenBank/DDBJ databases">
        <title>Substantial Increase in Enzyme Production by Combined Drug-Resistance Mutations in Paenibacillus agaridevorans.</title>
        <authorList>
            <person name="Tanaka Y."/>
            <person name="Funane K."/>
            <person name="Hosaka T."/>
            <person name="Shiwa Y."/>
            <person name="Fujita N."/>
            <person name="Miyazaki T."/>
            <person name="Yoshikawa H."/>
            <person name="Murakami K."/>
            <person name="Kasahara K."/>
            <person name="Inaoka T."/>
            <person name="Hiraga Y."/>
            <person name="Ochi K."/>
        </authorList>
    </citation>
    <scope>NUCLEOTIDE SEQUENCE [LARGE SCALE GENOMIC DNA]</scope>
    <source>
        <strain evidence="1 2">T-3040</strain>
    </source>
</reference>
<organism evidence="1 2">
    <name type="scientific">Paenibacillus agaridevorans</name>
    <dbReference type="NCBI Taxonomy" id="171404"/>
    <lineage>
        <taxon>Bacteria</taxon>
        <taxon>Bacillati</taxon>
        <taxon>Bacillota</taxon>
        <taxon>Bacilli</taxon>
        <taxon>Bacillales</taxon>
        <taxon>Paenibacillaceae</taxon>
        <taxon>Paenibacillus</taxon>
    </lineage>
</organism>
<evidence type="ECO:0008006" key="3">
    <source>
        <dbReference type="Google" id="ProtNLM"/>
    </source>
</evidence>
<accession>A0A2R5ETA0</accession>
<name>A0A2R5ETA0_9BACL</name>
<evidence type="ECO:0000313" key="2">
    <source>
        <dbReference type="Proteomes" id="UP000245202"/>
    </source>
</evidence>
<evidence type="ECO:0000313" key="1">
    <source>
        <dbReference type="EMBL" id="GBG09916.1"/>
    </source>
</evidence>
<comment type="caution">
    <text evidence="1">The sequence shown here is derived from an EMBL/GenBank/DDBJ whole genome shotgun (WGS) entry which is preliminary data.</text>
</comment>